<evidence type="ECO:0000313" key="1">
    <source>
        <dbReference type="EMBL" id="MPC72198.1"/>
    </source>
</evidence>
<dbReference type="InterPro" id="IPR036691">
    <property type="entry name" value="Endo/exonu/phosph_ase_sf"/>
</dbReference>
<protein>
    <recommendedName>
        <fullName evidence="3">Craniofacial development protein 2</fullName>
    </recommendedName>
</protein>
<name>A0A5B7HTZ5_PORTR</name>
<gene>
    <name evidence="1" type="ORF">E2C01_066495</name>
</gene>
<evidence type="ECO:0000313" key="2">
    <source>
        <dbReference type="Proteomes" id="UP000324222"/>
    </source>
</evidence>
<evidence type="ECO:0008006" key="3">
    <source>
        <dbReference type="Google" id="ProtNLM"/>
    </source>
</evidence>
<comment type="caution">
    <text evidence="1">The sequence shown here is derived from an EMBL/GenBank/DDBJ whole genome shotgun (WGS) entry which is preliminary data.</text>
</comment>
<reference evidence="1 2" key="1">
    <citation type="submission" date="2019-05" db="EMBL/GenBank/DDBJ databases">
        <title>Another draft genome of Portunus trituberculatus and its Hox gene families provides insights of decapod evolution.</title>
        <authorList>
            <person name="Jeong J.-H."/>
            <person name="Song I."/>
            <person name="Kim S."/>
            <person name="Choi T."/>
            <person name="Kim D."/>
            <person name="Ryu S."/>
            <person name="Kim W."/>
        </authorList>
    </citation>
    <scope>NUCLEOTIDE SEQUENCE [LARGE SCALE GENOMIC DNA]</scope>
    <source>
        <tissue evidence="1">Muscle</tissue>
    </source>
</reference>
<accession>A0A5B7HTZ5</accession>
<keyword evidence="2" id="KW-1185">Reference proteome</keyword>
<dbReference type="Gene3D" id="3.60.10.10">
    <property type="entry name" value="Endonuclease/exonuclease/phosphatase"/>
    <property type="match status" value="1"/>
</dbReference>
<dbReference type="AlphaFoldDB" id="A0A5B7HTZ5"/>
<dbReference type="EMBL" id="VSRR010034314">
    <property type="protein sequence ID" value="MPC72198.1"/>
    <property type="molecule type" value="Genomic_DNA"/>
</dbReference>
<dbReference type="OrthoDB" id="414666at2759"/>
<organism evidence="1 2">
    <name type="scientific">Portunus trituberculatus</name>
    <name type="common">Swimming crab</name>
    <name type="synonym">Neptunus trituberculatus</name>
    <dbReference type="NCBI Taxonomy" id="210409"/>
    <lineage>
        <taxon>Eukaryota</taxon>
        <taxon>Metazoa</taxon>
        <taxon>Ecdysozoa</taxon>
        <taxon>Arthropoda</taxon>
        <taxon>Crustacea</taxon>
        <taxon>Multicrustacea</taxon>
        <taxon>Malacostraca</taxon>
        <taxon>Eumalacostraca</taxon>
        <taxon>Eucarida</taxon>
        <taxon>Decapoda</taxon>
        <taxon>Pleocyemata</taxon>
        <taxon>Brachyura</taxon>
        <taxon>Eubrachyura</taxon>
        <taxon>Portunoidea</taxon>
        <taxon>Portunidae</taxon>
        <taxon>Portuninae</taxon>
        <taxon>Portunus</taxon>
    </lineage>
</organism>
<dbReference type="Proteomes" id="UP000324222">
    <property type="component" value="Unassembled WGS sequence"/>
</dbReference>
<sequence>MDDGRQRREETNHASEYVKFGCMNVRGWGVGKFEDVCRELEEWKFDIVRLTETHLRDDMRMEGCEYVMIGKERRTQETLGGGIVLLYKKGRGLKVEEIDVGRCESSEDVMAVRVECKNKVGRTEKMVVGVVYMTVMRKRADRENRRKYDILRRVVREQRE</sequence>
<dbReference type="SUPFAM" id="SSF56219">
    <property type="entry name" value="DNase I-like"/>
    <property type="match status" value="1"/>
</dbReference>
<proteinExistence type="predicted"/>